<evidence type="ECO:0000256" key="2">
    <source>
        <dbReference type="PIRSR" id="PIRSR000105-1"/>
    </source>
</evidence>
<dbReference type="GO" id="GO:0070403">
    <property type="term" value="F:NAD+ binding"/>
    <property type="evidence" value="ECO:0007669"/>
    <property type="project" value="InterPro"/>
</dbReference>
<protein>
    <submittedName>
        <fullName evidence="6">3-hydroxyacyl-CoA dehydrogenase family protein</fullName>
    </submittedName>
</protein>
<dbReference type="PANTHER" id="PTHR48075">
    <property type="entry name" value="3-HYDROXYACYL-COA DEHYDROGENASE FAMILY PROTEIN"/>
    <property type="match status" value="1"/>
</dbReference>
<dbReference type="AlphaFoldDB" id="A0A345DZI9"/>
<proteinExistence type="predicted"/>
<sequence>MESSSFTTIAIVGAGTMGYGIGTVYAADGRTVRLYDASTEALEQARTNIDTALATLADAGRLSADDRSAITERISYHETIEEAVSDADLVTEAVTEDLEIKHEVFTRLNRYAPANAILATNTSGLSITDIASVVDDPGRVVGTHWFNPPHIVPLVEVVRGDQTSDTTVSRTYDLLEAVGKEPVEVKKDIPGFIGNRIQMAMDFEAWSLLQKGVASAEDIDRAVRAGFGFRVPVLGVFKKSDFTGLDVYEEVMSYLLKEIDRGTEPTESLRSLVEDGHYGVKTGHGVYDWEGADFDQLADERDQQLLAMLDAYEEAFAE</sequence>
<evidence type="ECO:0000313" key="6">
    <source>
        <dbReference type="EMBL" id="AXG05361.1"/>
    </source>
</evidence>
<evidence type="ECO:0000313" key="7">
    <source>
        <dbReference type="Proteomes" id="UP000253273"/>
    </source>
</evidence>
<keyword evidence="1" id="KW-0560">Oxidoreductase</keyword>
<dbReference type="Gene3D" id="3.40.50.720">
    <property type="entry name" value="NAD(P)-binding Rossmann-like Domain"/>
    <property type="match status" value="1"/>
</dbReference>
<dbReference type="GO" id="GO:0016616">
    <property type="term" value="F:oxidoreductase activity, acting on the CH-OH group of donors, NAD or NADP as acceptor"/>
    <property type="evidence" value="ECO:0007669"/>
    <property type="project" value="InterPro"/>
</dbReference>
<dbReference type="RefSeq" id="WP_114584511.1">
    <property type="nucleotide sequence ID" value="NZ_CP031150.1"/>
</dbReference>
<accession>A0A345DZI9</accession>
<feature type="binding site" evidence="3">
    <location>
        <position position="101"/>
    </location>
    <ligand>
        <name>NAD(+)</name>
        <dbReference type="ChEBI" id="CHEBI:57540"/>
    </ligand>
</feature>
<dbReference type="SUPFAM" id="SSF51735">
    <property type="entry name" value="NAD(P)-binding Rossmann-fold domains"/>
    <property type="match status" value="1"/>
</dbReference>
<dbReference type="EMBL" id="CP031150">
    <property type="protein sequence ID" value="AXG05361.1"/>
    <property type="molecule type" value="Genomic_DNA"/>
</dbReference>
<evidence type="ECO:0000259" key="5">
    <source>
        <dbReference type="Pfam" id="PF02737"/>
    </source>
</evidence>
<feature type="binding site" evidence="3">
    <location>
        <position position="281"/>
    </location>
    <ligand>
        <name>NAD(+)</name>
        <dbReference type="ChEBI" id="CHEBI:57540"/>
    </ligand>
</feature>
<dbReference type="Proteomes" id="UP000253273">
    <property type="component" value="Chromosome"/>
</dbReference>
<keyword evidence="7" id="KW-1185">Reference proteome</keyword>
<feature type="site" description="Important for catalytic activity" evidence="2">
    <location>
        <position position="144"/>
    </location>
</feature>
<dbReference type="InterPro" id="IPR008927">
    <property type="entry name" value="6-PGluconate_DH-like_C_sf"/>
</dbReference>
<feature type="binding site" evidence="3">
    <location>
        <position position="147"/>
    </location>
    <ligand>
        <name>NAD(+)</name>
        <dbReference type="ChEBI" id="CHEBI:57540"/>
    </ligand>
</feature>
<feature type="binding site" evidence="3">
    <location>
        <position position="36"/>
    </location>
    <ligand>
        <name>NAD(+)</name>
        <dbReference type="ChEBI" id="CHEBI:57540"/>
    </ligand>
</feature>
<dbReference type="PANTHER" id="PTHR48075:SF5">
    <property type="entry name" value="3-HYDROXYBUTYRYL-COA DEHYDROGENASE"/>
    <property type="match status" value="1"/>
</dbReference>
<dbReference type="InterPro" id="IPR013328">
    <property type="entry name" value="6PGD_dom2"/>
</dbReference>
<dbReference type="Pfam" id="PF00725">
    <property type="entry name" value="3HCDH"/>
    <property type="match status" value="1"/>
</dbReference>
<reference evidence="6 7" key="1">
    <citation type="submission" date="2018-07" db="EMBL/GenBank/DDBJ databases">
        <title>Genome sequences of Haloplanus sp. CBA1113.</title>
        <authorList>
            <person name="Kim Y.B."/>
            <person name="Roh S.W."/>
        </authorList>
    </citation>
    <scope>NUCLEOTIDE SEQUENCE [LARGE SCALE GENOMIC DNA]</scope>
    <source>
        <strain evidence="6 7">CBA1113</strain>
    </source>
</reference>
<dbReference type="InterPro" id="IPR036291">
    <property type="entry name" value="NAD(P)-bd_dom_sf"/>
</dbReference>
<evidence type="ECO:0000259" key="4">
    <source>
        <dbReference type="Pfam" id="PF00725"/>
    </source>
</evidence>
<evidence type="ECO:0000256" key="1">
    <source>
        <dbReference type="ARBA" id="ARBA00023002"/>
    </source>
</evidence>
<feature type="binding site" evidence="3">
    <location>
        <begin position="13"/>
        <end position="18"/>
    </location>
    <ligand>
        <name>NAD(+)</name>
        <dbReference type="ChEBI" id="CHEBI:57540"/>
    </ligand>
</feature>
<dbReference type="KEGG" id="haj:DU500_02340"/>
<dbReference type="InterPro" id="IPR022694">
    <property type="entry name" value="3-OHacyl-CoA_DH"/>
</dbReference>
<feature type="binding site" evidence="3">
    <location>
        <position position="123"/>
    </location>
    <ligand>
        <name>NAD(+)</name>
        <dbReference type="ChEBI" id="CHEBI:57540"/>
    </ligand>
</feature>
<evidence type="ECO:0000256" key="3">
    <source>
        <dbReference type="PIRSR" id="PIRSR000105-2"/>
    </source>
</evidence>
<feature type="binding site" evidence="3">
    <location>
        <position position="96"/>
    </location>
    <ligand>
        <name>NAD(+)</name>
        <dbReference type="ChEBI" id="CHEBI:57540"/>
    </ligand>
</feature>
<feature type="domain" description="3-hydroxyacyl-CoA dehydrogenase C-terminal" evidence="4">
    <location>
        <begin position="191"/>
        <end position="289"/>
    </location>
</feature>
<dbReference type="InterPro" id="IPR006176">
    <property type="entry name" value="3-OHacyl-CoA_DH_NAD-bd"/>
</dbReference>
<dbReference type="OrthoDB" id="51300at2157"/>
<name>A0A345DZI9_9EURY</name>
<organism evidence="6 7">
    <name type="scientific">Haloplanus rubicundus</name>
    <dbReference type="NCBI Taxonomy" id="1547898"/>
    <lineage>
        <taxon>Archaea</taxon>
        <taxon>Methanobacteriati</taxon>
        <taxon>Methanobacteriota</taxon>
        <taxon>Stenosarchaea group</taxon>
        <taxon>Halobacteria</taxon>
        <taxon>Halobacteriales</taxon>
        <taxon>Haloferacaceae</taxon>
        <taxon>Haloplanus</taxon>
    </lineage>
</organism>
<dbReference type="InterPro" id="IPR006108">
    <property type="entry name" value="3HC_DH_C"/>
</dbReference>
<keyword evidence="3" id="KW-0520">NAD</keyword>
<dbReference type="SUPFAM" id="SSF48179">
    <property type="entry name" value="6-phosphogluconate dehydrogenase C-terminal domain-like"/>
    <property type="match status" value="1"/>
</dbReference>
<gene>
    <name evidence="6" type="ORF">DU500_02340</name>
</gene>
<dbReference type="GeneID" id="37282187"/>
<feature type="domain" description="3-hydroxyacyl-CoA dehydrogenase NAD binding" evidence="5">
    <location>
        <begin position="8"/>
        <end position="188"/>
    </location>
</feature>
<dbReference type="GO" id="GO:0006631">
    <property type="term" value="P:fatty acid metabolic process"/>
    <property type="evidence" value="ECO:0007669"/>
    <property type="project" value="InterPro"/>
</dbReference>
<dbReference type="Pfam" id="PF02737">
    <property type="entry name" value="3HCDH_N"/>
    <property type="match status" value="1"/>
</dbReference>
<dbReference type="PIRSF" id="PIRSF000105">
    <property type="entry name" value="HCDH"/>
    <property type="match status" value="1"/>
</dbReference>
<dbReference type="Gene3D" id="1.10.1040.10">
    <property type="entry name" value="N-(1-d-carboxylethyl)-l-norvaline Dehydrogenase, domain 2"/>
    <property type="match status" value="1"/>
</dbReference>
<dbReference type="FunFam" id="3.40.50.720:FF:000009">
    <property type="entry name" value="Fatty oxidation complex, alpha subunit"/>
    <property type="match status" value="1"/>
</dbReference>